<evidence type="ECO:0000313" key="4">
    <source>
        <dbReference type="Proteomes" id="UP000789524"/>
    </source>
</evidence>
<feature type="domain" description="PiggyBac transposable element-derived protein" evidence="2">
    <location>
        <begin position="126"/>
        <end position="229"/>
    </location>
</feature>
<keyword evidence="4" id="KW-1185">Reference proteome</keyword>
<organism evidence="3 4">
    <name type="scientific">Danaus chrysippus</name>
    <name type="common">African queen</name>
    <dbReference type="NCBI Taxonomy" id="151541"/>
    <lineage>
        <taxon>Eukaryota</taxon>
        <taxon>Metazoa</taxon>
        <taxon>Ecdysozoa</taxon>
        <taxon>Arthropoda</taxon>
        <taxon>Hexapoda</taxon>
        <taxon>Insecta</taxon>
        <taxon>Pterygota</taxon>
        <taxon>Neoptera</taxon>
        <taxon>Endopterygota</taxon>
        <taxon>Lepidoptera</taxon>
        <taxon>Glossata</taxon>
        <taxon>Ditrysia</taxon>
        <taxon>Papilionoidea</taxon>
        <taxon>Nymphalidae</taxon>
        <taxon>Danainae</taxon>
        <taxon>Danaini</taxon>
        <taxon>Danaina</taxon>
        <taxon>Danaus</taxon>
        <taxon>Anosia</taxon>
    </lineage>
</organism>
<dbReference type="InterPro" id="IPR029526">
    <property type="entry name" value="PGBD"/>
</dbReference>
<evidence type="ECO:0000259" key="2">
    <source>
        <dbReference type="Pfam" id="PF13843"/>
    </source>
</evidence>
<proteinExistence type="predicted"/>
<dbReference type="OrthoDB" id="123207at2759"/>
<dbReference type="PANTHER" id="PTHR47272:SF2">
    <property type="entry name" value="PIGGYBAC TRANSPOSABLE ELEMENT-DERIVED PROTEIN 3-LIKE"/>
    <property type="match status" value="1"/>
</dbReference>
<sequence>MFSPDALKALCAGTLSDLELSSDNEELFGFTSERELQSVRVDADVINQNQREVFPPDTEEDEGPSSLWIRTNDPGVTDTCDEVVLEVPPTTEIECSHENILQNITPKQNIRWRHKELLNNHKKPRGFSQEVSSFDEDVTVVKWLDIKVTHLASNFVGIGETDLVSSWCKKDKKFIDVERPEVVRKYNHAMVGVDLLDQRMIYYRTFIKSKKWTLRMILHASDLAAVQAYREFQTDNALLDIPKNKQLTLLQFRLQLAEILLLRNKIIIGKKGRPKDGRKLFQEDQERFAL</sequence>
<dbReference type="Pfam" id="PF13843">
    <property type="entry name" value="DDE_Tnp_1_7"/>
    <property type="match status" value="1"/>
</dbReference>
<comment type="caution">
    <text evidence="3">The sequence shown here is derived from an EMBL/GenBank/DDBJ whole genome shotgun (WGS) entry which is preliminary data.</text>
</comment>
<protein>
    <submittedName>
        <fullName evidence="3">(African queen) hypothetical protein</fullName>
    </submittedName>
</protein>
<name>A0A8J2QD29_9NEOP</name>
<gene>
    <name evidence="3" type="ORF">DCHRY22_LOCUS1794</name>
</gene>
<dbReference type="EMBL" id="CAKASE010000044">
    <property type="protein sequence ID" value="CAG9560066.1"/>
    <property type="molecule type" value="Genomic_DNA"/>
</dbReference>
<feature type="region of interest" description="Disordered" evidence="1">
    <location>
        <begin position="50"/>
        <end position="72"/>
    </location>
</feature>
<reference evidence="3" key="1">
    <citation type="submission" date="2021-09" db="EMBL/GenBank/DDBJ databases">
        <authorList>
            <person name="Martin H S."/>
        </authorList>
    </citation>
    <scope>NUCLEOTIDE SEQUENCE</scope>
</reference>
<evidence type="ECO:0000256" key="1">
    <source>
        <dbReference type="SAM" id="MobiDB-lite"/>
    </source>
</evidence>
<accession>A0A8J2QD29</accession>
<dbReference type="PANTHER" id="PTHR47272">
    <property type="entry name" value="DDE_TNP_1_7 DOMAIN-CONTAINING PROTEIN"/>
    <property type="match status" value="1"/>
</dbReference>
<dbReference type="Proteomes" id="UP000789524">
    <property type="component" value="Unassembled WGS sequence"/>
</dbReference>
<evidence type="ECO:0000313" key="3">
    <source>
        <dbReference type="EMBL" id="CAG9560066.1"/>
    </source>
</evidence>
<dbReference type="AlphaFoldDB" id="A0A8J2QD29"/>